<dbReference type="Proteomes" id="UP000470404">
    <property type="component" value="Unassembled WGS sequence"/>
</dbReference>
<dbReference type="NCBIfam" id="NF003642">
    <property type="entry name" value="PRK05282.1"/>
    <property type="match status" value="1"/>
</dbReference>
<dbReference type="PANTHER" id="PTHR20842">
    <property type="entry name" value="PROTEASE S51 ALPHA-ASPARTYL DIPEPTIDASE"/>
    <property type="match status" value="1"/>
</dbReference>
<proteinExistence type="inferred from homology"/>
<comment type="similarity">
    <text evidence="2">Belongs to the peptidase S51 family.</text>
</comment>
<dbReference type="Pfam" id="PF03575">
    <property type="entry name" value="Peptidase_S51"/>
    <property type="match status" value="1"/>
</dbReference>
<keyword evidence="3" id="KW-0963">Cytoplasm</keyword>
<evidence type="ECO:0000256" key="10">
    <source>
        <dbReference type="ARBA" id="ARBA00075877"/>
    </source>
</evidence>
<evidence type="ECO:0000256" key="9">
    <source>
        <dbReference type="ARBA" id="ARBA00066675"/>
    </source>
</evidence>
<gene>
    <name evidence="11" type="primary">pepE</name>
    <name evidence="11" type="ORF">G3I59_46515</name>
    <name evidence="12" type="ORF">SAMN05421854_1167</name>
</gene>
<dbReference type="STRING" id="112413.SAMN05421854_1167"/>
<evidence type="ECO:0000256" key="8">
    <source>
        <dbReference type="ARBA" id="ARBA00050239"/>
    </source>
</evidence>
<protein>
    <recommendedName>
        <fullName evidence="9">dipeptidase E</fullName>
        <ecNumber evidence="9">3.4.13.21</ecNumber>
    </recommendedName>
    <alternativeName>
        <fullName evidence="10">Asp-specific dipeptidase</fullName>
    </alternativeName>
</protein>
<dbReference type="InterPro" id="IPR029062">
    <property type="entry name" value="Class_I_gatase-like"/>
</dbReference>
<keyword evidence="5 11" id="KW-0378">Hydrolase</keyword>
<evidence type="ECO:0000256" key="2">
    <source>
        <dbReference type="ARBA" id="ARBA00006534"/>
    </source>
</evidence>
<dbReference type="Gene3D" id="3.40.50.880">
    <property type="match status" value="1"/>
</dbReference>
<dbReference type="PANTHER" id="PTHR20842:SF0">
    <property type="entry name" value="ALPHA-ASPARTYL DIPEPTIDASE"/>
    <property type="match status" value="1"/>
</dbReference>
<evidence type="ECO:0000256" key="4">
    <source>
        <dbReference type="ARBA" id="ARBA00022670"/>
    </source>
</evidence>
<reference evidence="11 14" key="2">
    <citation type="submission" date="2020-01" db="EMBL/GenBank/DDBJ databases">
        <title>Insect and environment-associated Actinomycetes.</title>
        <authorList>
            <person name="Currrie C."/>
            <person name="Chevrette M."/>
            <person name="Carlson C."/>
            <person name="Stubbendieck R."/>
            <person name="Wendt-Pienkowski E."/>
        </authorList>
    </citation>
    <scope>NUCLEOTIDE SEQUENCE [LARGE SCALE GENOMIC DNA]</scope>
    <source>
        <strain evidence="11 14">SID8386</strain>
    </source>
</reference>
<reference evidence="12 13" key="1">
    <citation type="submission" date="2016-10" db="EMBL/GenBank/DDBJ databases">
        <authorList>
            <person name="de Groot N.N."/>
        </authorList>
    </citation>
    <scope>NUCLEOTIDE SEQUENCE [LARGE SCALE GENOMIC DNA]</scope>
    <source>
        <strain evidence="12 13">DSM 44637</strain>
    </source>
</reference>
<keyword evidence="14" id="KW-1185">Reference proteome</keyword>
<dbReference type="GO" id="GO:0008236">
    <property type="term" value="F:serine-type peptidase activity"/>
    <property type="evidence" value="ECO:0007669"/>
    <property type="project" value="UniProtKB-KW"/>
</dbReference>
<evidence type="ECO:0000313" key="13">
    <source>
        <dbReference type="Proteomes" id="UP000199137"/>
    </source>
</evidence>
<keyword evidence="6" id="KW-0720">Serine protease</keyword>
<dbReference type="EC" id="3.4.13.21" evidence="9"/>
<dbReference type="AlphaFoldDB" id="A0A1I5ZQF0"/>
<comment type="subcellular location">
    <subcellularLocation>
        <location evidence="1">Cytoplasm</location>
    </subcellularLocation>
</comment>
<evidence type="ECO:0000313" key="11">
    <source>
        <dbReference type="EMBL" id="NEC62856.1"/>
    </source>
</evidence>
<dbReference type="EMBL" id="JAAGNC010000222">
    <property type="protein sequence ID" value="NEC62856.1"/>
    <property type="molecule type" value="Genomic_DNA"/>
</dbReference>
<evidence type="ECO:0000313" key="12">
    <source>
        <dbReference type="EMBL" id="SFQ58573.1"/>
    </source>
</evidence>
<dbReference type="GO" id="GO:0005737">
    <property type="term" value="C:cytoplasm"/>
    <property type="evidence" value="ECO:0007669"/>
    <property type="project" value="UniProtKB-SubCell"/>
</dbReference>
<evidence type="ECO:0000313" key="14">
    <source>
        <dbReference type="Proteomes" id="UP000470404"/>
    </source>
</evidence>
<dbReference type="OrthoDB" id="3373764at2"/>
<keyword evidence="4" id="KW-0645">Protease</keyword>
<evidence type="ECO:0000256" key="3">
    <source>
        <dbReference type="ARBA" id="ARBA00022490"/>
    </source>
</evidence>
<dbReference type="RefSeq" id="WP_067585365.1">
    <property type="nucleotide sequence ID" value="NZ_FOWC01000016.1"/>
</dbReference>
<dbReference type="GO" id="GO:0016805">
    <property type="term" value="F:dipeptidase activity"/>
    <property type="evidence" value="ECO:0007669"/>
    <property type="project" value="UniProtKB-KW"/>
</dbReference>
<dbReference type="SUPFAM" id="SSF52317">
    <property type="entry name" value="Class I glutamine amidotransferase-like"/>
    <property type="match status" value="1"/>
</dbReference>
<dbReference type="CDD" id="cd03146">
    <property type="entry name" value="GAT1_Peptidase_E"/>
    <property type="match status" value="1"/>
</dbReference>
<dbReference type="InterPro" id="IPR005320">
    <property type="entry name" value="Peptidase_S51"/>
</dbReference>
<evidence type="ECO:0000256" key="1">
    <source>
        <dbReference type="ARBA" id="ARBA00004496"/>
    </source>
</evidence>
<comment type="catalytic activity">
    <reaction evidence="8">
        <text>Dipeptidase E catalyzes the hydrolysis of dipeptides Asp-|-Xaa. It does not act on peptides with N-terminal Glu, Asn or Gln, nor does it cleave isoaspartyl peptides.</text>
        <dbReference type="EC" id="3.4.13.21"/>
    </reaction>
</comment>
<dbReference type="GO" id="GO:0006508">
    <property type="term" value="P:proteolysis"/>
    <property type="evidence" value="ECO:0007669"/>
    <property type="project" value="UniProtKB-KW"/>
</dbReference>
<dbReference type="EMBL" id="FOWC01000016">
    <property type="protein sequence ID" value="SFQ58573.1"/>
    <property type="molecule type" value="Genomic_DNA"/>
</dbReference>
<evidence type="ECO:0000256" key="5">
    <source>
        <dbReference type="ARBA" id="ARBA00022801"/>
    </source>
</evidence>
<sequence>MTDLLLLSNSTNHGRAPLEHALDAVAEVLDGRTELVFVPFALADHDGYTERIAAAVAPLGVRVRGLHTADDPVAAVRSAEAVFTGGGNTFRLLAELYRRELLEPLRARVAEGMPYLGASAGTNIAGPTVRTTNDMPIVEPPSLTSLGLVPFQLNPHYVDPDPGSTHMGETREKRLAEFHECNDVPVLGLREGTWLRVRGDWAELAGVSTNGGAAGRLFRRGVPGEDLSGDVSDLLTPAREPVWG</sequence>
<name>A0A1I5ZQF0_9PSEU</name>
<organism evidence="12 13">
    <name type="scientific">Amycolatopsis rubida</name>
    <dbReference type="NCBI Taxonomy" id="112413"/>
    <lineage>
        <taxon>Bacteria</taxon>
        <taxon>Bacillati</taxon>
        <taxon>Actinomycetota</taxon>
        <taxon>Actinomycetes</taxon>
        <taxon>Pseudonocardiales</taxon>
        <taxon>Pseudonocardiaceae</taxon>
        <taxon>Amycolatopsis</taxon>
    </lineage>
</organism>
<dbReference type="Proteomes" id="UP000199137">
    <property type="component" value="Unassembled WGS sequence"/>
</dbReference>
<evidence type="ECO:0000256" key="7">
    <source>
        <dbReference type="ARBA" id="ARBA00022997"/>
    </source>
</evidence>
<dbReference type="FunFam" id="3.40.50.880:FF:000007">
    <property type="entry name" value="Peptidase E"/>
    <property type="match status" value="1"/>
</dbReference>
<accession>A0A1I5ZQF0</accession>
<evidence type="ECO:0000256" key="6">
    <source>
        <dbReference type="ARBA" id="ARBA00022825"/>
    </source>
</evidence>
<keyword evidence="7 11" id="KW-0224">Dipeptidase</keyword>